<evidence type="ECO:0000256" key="1">
    <source>
        <dbReference type="SAM" id="MobiDB-lite"/>
    </source>
</evidence>
<organism evidence="2 3">
    <name type="scientific">Rhodopirellula baltica SWK14</name>
    <dbReference type="NCBI Taxonomy" id="993516"/>
    <lineage>
        <taxon>Bacteria</taxon>
        <taxon>Pseudomonadati</taxon>
        <taxon>Planctomycetota</taxon>
        <taxon>Planctomycetia</taxon>
        <taxon>Pirellulales</taxon>
        <taxon>Pirellulaceae</taxon>
        <taxon>Rhodopirellula</taxon>
    </lineage>
</organism>
<dbReference type="Proteomes" id="UP000010959">
    <property type="component" value="Unassembled WGS sequence"/>
</dbReference>
<proteinExistence type="predicted"/>
<protein>
    <submittedName>
        <fullName evidence="2">Uncharacterized protein</fullName>
    </submittedName>
</protein>
<name>L7CJX4_RHOBT</name>
<feature type="region of interest" description="Disordered" evidence="1">
    <location>
        <begin position="1"/>
        <end position="23"/>
    </location>
</feature>
<dbReference type="EMBL" id="AMWG01000030">
    <property type="protein sequence ID" value="ELP34554.1"/>
    <property type="molecule type" value="Genomic_DNA"/>
</dbReference>
<dbReference type="PATRIC" id="fig|993516.3.peg.1662"/>
<evidence type="ECO:0000313" key="3">
    <source>
        <dbReference type="Proteomes" id="UP000010959"/>
    </source>
</evidence>
<dbReference type="AlphaFoldDB" id="L7CJX4"/>
<comment type="caution">
    <text evidence="2">The sequence shown here is derived from an EMBL/GenBank/DDBJ whole genome shotgun (WGS) entry which is preliminary data.</text>
</comment>
<accession>L7CJX4</accession>
<gene>
    <name evidence="2" type="ORF">RBSWK_01564</name>
</gene>
<dbReference type="RefSeq" id="WP_007336753.1">
    <property type="nucleotide sequence ID" value="NZ_AMWG01000030.1"/>
</dbReference>
<sequence>MSTKPKRPSRVREAAPAYKTEKKTTEAATQTIVVEVNHEGQLYLAQGQKRTVAAQWLMDASDGHLGQGFRQLGTLLRMLARYAGFATKRTQKIELRVLHANLANEKAARVRFVQQVFTLIAAFIAQIECSALVVGELSADDRKRYAVSAGRRAGVFLPALKSSCAENVFTLTINLEGVSDETQKITPRVIGGNLTSDAFADAAQDASLAQVLASLEWDHLAALKAHLEEAEQLKAAEELLEGKRLTVANVNRLLANTDRAFNNEEKENLVRVVRFFENREKQVHVQEGDESIPARFNIQPRSDASTLVFDVDARKEGGRRIMRSALPEGLRLG</sequence>
<reference evidence="2 3" key="1">
    <citation type="journal article" date="2013" name="Mar. Genomics">
        <title>Expression of sulfatases in Rhodopirellula baltica and the diversity of sulfatases in the genus Rhodopirellula.</title>
        <authorList>
            <person name="Wegner C.E."/>
            <person name="Richter-Heitmann T."/>
            <person name="Klindworth A."/>
            <person name="Klockow C."/>
            <person name="Richter M."/>
            <person name="Achstetter T."/>
            <person name="Glockner F.O."/>
            <person name="Harder J."/>
        </authorList>
    </citation>
    <scope>NUCLEOTIDE SEQUENCE [LARGE SCALE GENOMIC DNA]</scope>
    <source>
        <strain evidence="2 3">SWK14</strain>
    </source>
</reference>
<evidence type="ECO:0000313" key="2">
    <source>
        <dbReference type="EMBL" id="ELP34554.1"/>
    </source>
</evidence>